<accession>A0A840MKR6</accession>
<keyword evidence="2" id="KW-0813">Transport</keyword>
<feature type="transmembrane region" description="Helical" evidence="7">
    <location>
        <begin position="398"/>
        <end position="417"/>
    </location>
</feature>
<evidence type="ECO:0000256" key="6">
    <source>
        <dbReference type="ARBA" id="ARBA00023136"/>
    </source>
</evidence>
<reference evidence="8 9" key="1">
    <citation type="submission" date="2020-08" db="EMBL/GenBank/DDBJ databases">
        <title>Genomic Encyclopedia of Type Strains, Phase IV (KMG-IV): sequencing the most valuable type-strain genomes for metagenomic binning, comparative biology and taxonomic classification.</title>
        <authorList>
            <person name="Goeker M."/>
        </authorList>
    </citation>
    <scope>NUCLEOTIDE SEQUENCE [LARGE SCALE GENOMIC DNA]</scope>
    <source>
        <strain evidence="8 9">DSM 27165</strain>
    </source>
</reference>
<keyword evidence="5 7" id="KW-1133">Transmembrane helix</keyword>
<dbReference type="AlphaFoldDB" id="A0A840MKR6"/>
<dbReference type="InterPro" id="IPR036259">
    <property type="entry name" value="MFS_trans_sf"/>
</dbReference>
<feature type="transmembrane region" description="Helical" evidence="7">
    <location>
        <begin position="290"/>
        <end position="307"/>
    </location>
</feature>
<dbReference type="Gene3D" id="1.20.1250.20">
    <property type="entry name" value="MFS general substrate transporter like domains"/>
    <property type="match status" value="1"/>
</dbReference>
<dbReference type="PANTHER" id="PTHR43266:SF2">
    <property type="entry name" value="MAJOR FACILITATOR SUPERFAMILY (MFS) PROFILE DOMAIN-CONTAINING PROTEIN"/>
    <property type="match status" value="1"/>
</dbReference>
<keyword evidence="6 7" id="KW-0472">Membrane</keyword>
<proteinExistence type="predicted"/>
<comment type="subcellular location">
    <subcellularLocation>
        <location evidence="1">Cell membrane</location>
        <topology evidence="1">Multi-pass membrane protein</topology>
    </subcellularLocation>
</comment>
<evidence type="ECO:0000256" key="7">
    <source>
        <dbReference type="SAM" id="Phobius"/>
    </source>
</evidence>
<evidence type="ECO:0000256" key="1">
    <source>
        <dbReference type="ARBA" id="ARBA00004651"/>
    </source>
</evidence>
<evidence type="ECO:0000256" key="5">
    <source>
        <dbReference type="ARBA" id="ARBA00022989"/>
    </source>
</evidence>
<protein>
    <submittedName>
        <fullName evidence="8">MFS family permease</fullName>
    </submittedName>
</protein>
<dbReference type="PANTHER" id="PTHR43266">
    <property type="entry name" value="MACROLIDE-EFFLUX PROTEIN"/>
    <property type="match status" value="1"/>
</dbReference>
<feature type="transmembrane region" description="Helical" evidence="7">
    <location>
        <begin position="43"/>
        <end position="63"/>
    </location>
</feature>
<evidence type="ECO:0000313" key="9">
    <source>
        <dbReference type="Proteomes" id="UP000575898"/>
    </source>
</evidence>
<dbReference type="GO" id="GO:0022857">
    <property type="term" value="F:transmembrane transporter activity"/>
    <property type="evidence" value="ECO:0007669"/>
    <property type="project" value="InterPro"/>
</dbReference>
<evidence type="ECO:0000256" key="4">
    <source>
        <dbReference type="ARBA" id="ARBA00022692"/>
    </source>
</evidence>
<evidence type="ECO:0000313" key="8">
    <source>
        <dbReference type="EMBL" id="MBB5019248.1"/>
    </source>
</evidence>
<feature type="transmembrane region" description="Helical" evidence="7">
    <location>
        <begin position="313"/>
        <end position="335"/>
    </location>
</feature>
<dbReference type="NCBIfam" id="NF008397">
    <property type="entry name" value="PRK11195.1"/>
    <property type="match status" value="1"/>
</dbReference>
<feature type="transmembrane region" description="Helical" evidence="7">
    <location>
        <begin position="356"/>
        <end position="378"/>
    </location>
</feature>
<keyword evidence="9" id="KW-1185">Reference proteome</keyword>
<evidence type="ECO:0000256" key="3">
    <source>
        <dbReference type="ARBA" id="ARBA00022475"/>
    </source>
</evidence>
<keyword evidence="4 7" id="KW-0812">Transmembrane</keyword>
<dbReference type="Proteomes" id="UP000575898">
    <property type="component" value="Unassembled WGS sequence"/>
</dbReference>
<dbReference type="Pfam" id="PF07690">
    <property type="entry name" value="MFS_1"/>
    <property type="match status" value="1"/>
</dbReference>
<feature type="transmembrane region" description="Helical" evidence="7">
    <location>
        <begin position="263"/>
        <end position="283"/>
    </location>
</feature>
<evidence type="ECO:0000256" key="2">
    <source>
        <dbReference type="ARBA" id="ARBA00022448"/>
    </source>
</evidence>
<dbReference type="GO" id="GO:0005886">
    <property type="term" value="C:plasma membrane"/>
    <property type="evidence" value="ECO:0007669"/>
    <property type="project" value="UniProtKB-SubCell"/>
</dbReference>
<comment type="caution">
    <text evidence="8">The sequence shown here is derived from an EMBL/GenBank/DDBJ whole genome shotgun (WGS) entry which is preliminary data.</text>
</comment>
<feature type="transmembrane region" description="Helical" evidence="7">
    <location>
        <begin position="84"/>
        <end position="106"/>
    </location>
</feature>
<dbReference type="CDD" id="cd06173">
    <property type="entry name" value="MFS_MefA_like"/>
    <property type="match status" value="1"/>
</dbReference>
<sequence>MMDRGFFIILGAQFLSALADNALFIAALALLNFQHAPEWHQSMLLWCFTVSYVLLAPFAGSFADSMPKGRAMLICNGIKLAGCVGMLVGAPPLLAYALVGFGAAAYSPAKYGIVTEYLPHEKLVAANGWLEGATVSAIIFGTVLGGFLVSERIDHLVHSVPVIGSLDTPTFAISVLALIYLAASWINLYIPKLDVEIHPLHYSPKYLVREFWTCVRKLWRDPQGGLSLAVTTLFWGAGRTMQLVVINWSIIWLGIPFEKATQLVAVVAVGTILGAAAASFYIPLKQAFRVLPAGIAMGVFVISMLFVNQVSVAASLMVIVGALSGFFVVPLNAMLQHRGHSIMGAGHSIAVQNFNENLGILVMVGIHALLVKFFSHPLPADINPVAAAYFKKGDMPPMYAIIIGFGCLLMIVMTIIYQMHRNAIKRGLMPAEGDAPYHH</sequence>
<organism evidence="8 9">
    <name type="scientific">Chitinivorax tropicus</name>
    <dbReference type="NCBI Taxonomy" id="714531"/>
    <lineage>
        <taxon>Bacteria</taxon>
        <taxon>Pseudomonadati</taxon>
        <taxon>Pseudomonadota</taxon>
        <taxon>Betaproteobacteria</taxon>
        <taxon>Chitinivorax</taxon>
    </lineage>
</organism>
<dbReference type="EMBL" id="JACHHY010000015">
    <property type="protein sequence ID" value="MBB5019248.1"/>
    <property type="molecule type" value="Genomic_DNA"/>
</dbReference>
<name>A0A840MKR6_9PROT</name>
<dbReference type="InterPro" id="IPR011701">
    <property type="entry name" value="MFS"/>
</dbReference>
<gene>
    <name evidence="8" type="ORF">HNQ59_002546</name>
</gene>
<dbReference type="SUPFAM" id="SSF103473">
    <property type="entry name" value="MFS general substrate transporter"/>
    <property type="match status" value="1"/>
</dbReference>
<keyword evidence="3" id="KW-1003">Cell membrane</keyword>
<feature type="transmembrane region" description="Helical" evidence="7">
    <location>
        <begin position="126"/>
        <end position="149"/>
    </location>
</feature>
<dbReference type="RefSeq" id="WP_246490979.1">
    <property type="nucleotide sequence ID" value="NZ_JACHHY010000015.1"/>
</dbReference>